<sequence length="75" mass="8454">MDVSFLTRARFSRCWCAFRCDGIPLVLKAGFGPCAEIHPLSFETLENADIWISEALGPAWRQRGLPRVSQKMTTP</sequence>
<accession>A0A0F9TII0</accession>
<gene>
    <name evidence="1" type="ORF">LCGC14_0343870</name>
</gene>
<proteinExistence type="predicted"/>
<evidence type="ECO:0000313" key="1">
    <source>
        <dbReference type="EMBL" id="KKN79059.1"/>
    </source>
</evidence>
<dbReference type="AlphaFoldDB" id="A0A0F9TII0"/>
<dbReference type="EMBL" id="LAZR01000253">
    <property type="protein sequence ID" value="KKN79059.1"/>
    <property type="molecule type" value="Genomic_DNA"/>
</dbReference>
<organism evidence="1">
    <name type="scientific">marine sediment metagenome</name>
    <dbReference type="NCBI Taxonomy" id="412755"/>
    <lineage>
        <taxon>unclassified sequences</taxon>
        <taxon>metagenomes</taxon>
        <taxon>ecological metagenomes</taxon>
    </lineage>
</organism>
<comment type="caution">
    <text evidence="1">The sequence shown here is derived from an EMBL/GenBank/DDBJ whole genome shotgun (WGS) entry which is preliminary data.</text>
</comment>
<protein>
    <submittedName>
        <fullName evidence="1">Uncharacterized protein</fullName>
    </submittedName>
</protein>
<reference evidence="1" key="1">
    <citation type="journal article" date="2015" name="Nature">
        <title>Complex archaea that bridge the gap between prokaryotes and eukaryotes.</title>
        <authorList>
            <person name="Spang A."/>
            <person name="Saw J.H."/>
            <person name="Jorgensen S.L."/>
            <person name="Zaremba-Niedzwiedzka K."/>
            <person name="Martijn J."/>
            <person name="Lind A.E."/>
            <person name="van Eijk R."/>
            <person name="Schleper C."/>
            <person name="Guy L."/>
            <person name="Ettema T.J."/>
        </authorList>
    </citation>
    <scope>NUCLEOTIDE SEQUENCE</scope>
</reference>
<name>A0A0F9TII0_9ZZZZ</name>